<accession>A0ABU3P5B3</accession>
<reference evidence="1" key="1">
    <citation type="submission" date="2023-09" db="EMBL/GenBank/DDBJ databases">
        <title>Paucibacter sp. APW11 Genome sequencing and assembly.</title>
        <authorList>
            <person name="Kim I."/>
        </authorList>
    </citation>
    <scope>NUCLEOTIDE SEQUENCE</scope>
    <source>
        <strain evidence="1">APW11</strain>
    </source>
</reference>
<evidence type="ECO:0000313" key="2">
    <source>
        <dbReference type="Proteomes" id="UP001246372"/>
    </source>
</evidence>
<dbReference type="Proteomes" id="UP001246372">
    <property type="component" value="Unassembled WGS sequence"/>
</dbReference>
<dbReference type="EMBL" id="JAVXZY010000001">
    <property type="protein sequence ID" value="MDT8997764.1"/>
    <property type="molecule type" value="Genomic_DNA"/>
</dbReference>
<proteinExistence type="predicted"/>
<sequence length="100" mass="10809">MSKRSVRVALLPEHLAGVRQVVAENPGKSLRKLAPLAAQRLGLVHVTYKSLHNFLALHGVIREVPQHVADRSARIKAKRLVLVASPMVASNASQGGNHGR</sequence>
<comment type="caution">
    <text evidence="1">The sequence shown here is derived from an EMBL/GenBank/DDBJ whole genome shotgun (WGS) entry which is preliminary data.</text>
</comment>
<name>A0ABU3P5B3_9BURK</name>
<gene>
    <name evidence="1" type="ORF">RQP53_00580</name>
</gene>
<evidence type="ECO:0000313" key="1">
    <source>
        <dbReference type="EMBL" id="MDT8997764.1"/>
    </source>
</evidence>
<keyword evidence="2" id="KW-1185">Reference proteome</keyword>
<protein>
    <submittedName>
        <fullName evidence="1">Uncharacterized protein</fullName>
    </submittedName>
</protein>
<dbReference type="RefSeq" id="WP_315647991.1">
    <property type="nucleotide sequence ID" value="NZ_JAVXZY010000001.1"/>
</dbReference>
<organism evidence="1 2">
    <name type="scientific">Roseateles aquae</name>
    <dbReference type="NCBI Taxonomy" id="3077235"/>
    <lineage>
        <taxon>Bacteria</taxon>
        <taxon>Pseudomonadati</taxon>
        <taxon>Pseudomonadota</taxon>
        <taxon>Betaproteobacteria</taxon>
        <taxon>Burkholderiales</taxon>
        <taxon>Sphaerotilaceae</taxon>
        <taxon>Roseateles</taxon>
    </lineage>
</organism>